<feature type="domain" description="N-acetyltransferase" evidence="3">
    <location>
        <begin position="1"/>
        <end position="157"/>
    </location>
</feature>
<dbReference type="PANTHER" id="PTHR43877:SF2">
    <property type="entry name" value="AMINOALKYLPHOSPHONATE N-ACETYLTRANSFERASE-RELATED"/>
    <property type="match status" value="1"/>
</dbReference>
<dbReference type="InterPro" id="IPR000182">
    <property type="entry name" value="GNAT_dom"/>
</dbReference>
<dbReference type="Pfam" id="PF00583">
    <property type="entry name" value="Acetyltransf_1"/>
    <property type="match status" value="1"/>
</dbReference>
<dbReference type="GO" id="GO:0016747">
    <property type="term" value="F:acyltransferase activity, transferring groups other than amino-acyl groups"/>
    <property type="evidence" value="ECO:0007669"/>
    <property type="project" value="InterPro"/>
</dbReference>
<keyword evidence="5" id="KW-1185">Reference proteome</keyword>
<dbReference type="AlphaFoldDB" id="A0A3E0X2D0"/>
<dbReference type="Gene3D" id="3.40.630.30">
    <property type="match status" value="1"/>
</dbReference>
<dbReference type="EMBL" id="NFZW01000004">
    <property type="protein sequence ID" value="RFA38343.1"/>
    <property type="molecule type" value="Genomic_DNA"/>
</dbReference>
<evidence type="ECO:0000313" key="4">
    <source>
        <dbReference type="EMBL" id="RFA38343.1"/>
    </source>
</evidence>
<name>A0A3E0X2D0_9GAMM</name>
<dbReference type="RefSeq" id="WP_116301201.1">
    <property type="nucleotide sequence ID" value="NZ_NFZV01000003.1"/>
</dbReference>
<evidence type="ECO:0000256" key="2">
    <source>
        <dbReference type="ARBA" id="ARBA00023315"/>
    </source>
</evidence>
<dbReference type="PANTHER" id="PTHR43877">
    <property type="entry name" value="AMINOALKYLPHOSPHONATE N-ACETYLTRANSFERASE-RELATED-RELATED"/>
    <property type="match status" value="1"/>
</dbReference>
<gene>
    <name evidence="4" type="ORF">CAL65_05830</name>
</gene>
<comment type="caution">
    <text evidence="4">The sequence shown here is derived from an EMBL/GenBank/DDBJ whole genome shotgun (WGS) entry which is preliminary data.</text>
</comment>
<accession>A0A3E0X2D0</accession>
<sequence>MLIRNATESDYPAICRLIHDREELFRVYPRGRYPLTVEQLAELAKQRRELRVGEVDGRVVAFANFYKFVPRRYTFIGNVIVDRDYRGQGLGQRLIKHMLKLAFAEHYLPEVRISVFTDNTAALLLYGRLGFQPYALEERQAPGGAATALLHMRIARAGRHQGWTKGDNSVIL</sequence>
<dbReference type="InterPro" id="IPR016181">
    <property type="entry name" value="Acyl_CoA_acyltransferase"/>
</dbReference>
<evidence type="ECO:0000313" key="5">
    <source>
        <dbReference type="Proteomes" id="UP000256763"/>
    </source>
</evidence>
<dbReference type="Proteomes" id="UP000256763">
    <property type="component" value="Unassembled WGS sequence"/>
</dbReference>
<keyword evidence="2" id="KW-0012">Acyltransferase</keyword>
<keyword evidence="1" id="KW-0808">Transferase</keyword>
<organism evidence="4 5">
    <name type="scientific">Alkalilimnicola ehrlichii</name>
    <dbReference type="NCBI Taxonomy" id="351052"/>
    <lineage>
        <taxon>Bacteria</taxon>
        <taxon>Pseudomonadati</taxon>
        <taxon>Pseudomonadota</taxon>
        <taxon>Gammaproteobacteria</taxon>
        <taxon>Chromatiales</taxon>
        <taxon>Ectothiorhodospiraceae</taxon>
        <taxon>Alkalilimnicola</taxon>
    </lineage>
</organism>
<protein>
    <recommendedName>
        <fullName evidence="3">N-acetyltransferase domain-containing protein</fullName>
    </recommendedName>
</protein>
<proteinExistence type="predicted"/>
<dbReference type="OrthoDB" id="27442at2"/>
<dbReference type="CDD" id="cd04301">
    <property type="entry name" value="NAT_SF"/>
    <property type="match status" value="1"/>
</dbReference>
<dbReference type="PROSITE" id="PS51186">
    <property type="entry name" value="GNAT"/>
    <property type="match status" value="1"/>
</dbReference>
<evidence type="ECO:0000259" key="3">
    <source>
        <dbReference type="PROSITE" id="PS51186"/>
    </source>
</evidence>
<reference evidence="5" key="1">
    <citation type="submission" date="2017-05" db="EMBL/GenBank/DDBJ databases">
        <authorList>
            <person name="Sharma S."/>
            <person name="Sidhu C."/>
            <person name="Pinnaka A.K."/>
        </authorList>
    </citation>
    <scope>NUCLEOTIDE SEQUENCE [LARGE SCALE GENOMIC DNA]</scope>
    <source>
        <strain evidence="5">AK93</strain>
    </source>
</reference>
<dbReference type="SUPFAM" id="SSF55729">
    <property type="entry name" value="Acyl-CoA N-acyltransferases (Nat)"/>
    <property type="match status" value="1"/>
</dbReference>
<dbReference type="InterPro" id="IPR050832">
    <property type="entry name" value="Bact_Acetyltransf"/>
</dbReference>
<evidence type="ECO:0000256" key="1">
    <source>
        <dbReference type="ARBA" id="ARBA00022679"/>
    </source>
</evidence>